<dbReference type="GO" id="GO:0030288">
    <property type="term" value="C:outer membrane-bounded periplasmic space"/>
    <property type="evidence" value="ECO:0007669"/>
    <property type="project" value="InterPro"/>
</dbReference>
<name>A0A1H6HG25_MAGFU</name>
<evidence type="ECO:0000256" key="4">
    <source>
        <dbReference type="ARBA" id="ARBA00022475"/>
    </source>
</evidence>
<evidence type="ECO:0000256" key="6">
    <source>
        <dbReference type="ARBA" id="ARBA00022692"/>
    </source>
</evidence>
<evidence type="ECO:0000259" key="12">
    <source>
        <dbReference type="PROSITE" id="PS52015"/>
    </source>
</evidence>
<keyword evidence="4 10" id="KW-1003">Cell membrane</keyword>
<accession>A0A1H6HG25</accession>
<dbReference type="PRINTS" id="PR01374">
    <property type="entry name" value="TONBPROTEIN"/>
</dbReference>
<dbReference type="PANTHER" id="PTHR33446:SF2">
    <property type="entry name" value="PROTEIN TONB"/>
    <property type="match status" value="1"/>
</dbReference>
<dbReference type="Proteomes" id="UP000182983">
    <property type="component" value="Unassembled WGS sequence"/>
</dbReference>
<keyword evidence="6" id="KW-0812">Transmembrane</keyword>
<dbReference type="GO" id="GO:0031992">
    <property type="term" value="F:energy transducer activity"/>
    <property type="evidence" value="ECO:0007669"/>
    <property type="project" value="InterPro"/>
</dbReference>
<evidence type="ECO:0000256" key="5">
    <source>
        <dbReference type="ARBA" id="ARBA00022519"/>
    </source>
</evidence>
<feature type="compositionally biased region" description="Pro residues" evidence="11">
    <location>
        <begin position="106"/>
        <end position="125"/>
    </location>
</feature>
<evidence type="ECO:0000256" key="2">
    <source>
        <dbReference type="ARBA" id="ARBA00006555"/>
    </source>
</evidence>
<dbReference type="GO" id="GO:0055085">
    <property type="term" value="P:transmembrane transport"/>
    <property type="evidence" value="ECO:0007669"/>
    <property type="project" value="InterPro"/>
</dbReference>
<feature type="region of interest" description="Disordered" evidence="11">
    <location>
        <begin position="101"/>
        <end position="136"/>
    </location>
</feature>
<dbReference type="InterPro" id="IPR051045">
    <property type="entry name" value="TonB-dependent_transducer"/>
</dbReference>
<gene>
    <name evidence="13" type="ORF">SAMN04244559_01350</name>
</gene>
<keyword evidence="9" id="KW-0472">Membrane</keyword>
<dbReference type="Pfam" id="PF03544">
    <property type="entry name" value="TonB_C"/>
    <property type="match status" value="1"/>
</dbReference>
<keyword evidence="3 10" id="KW-0813">Transport</keyword>
<evidence type="ECO:0000256" key="7">
    <source>
        <dbReference type="ARBA" id="ARBA00022927"/>
    </source>
</evidence>
<dbReference type="PROSITE" id="PS52015">
    <property type="entry name" value="TONB_CTD"/>
    <property type="match status" value="1"/>
</dbReference>
<evidence type="ECO:0000256" key="8">
    <source>
        <dbReference type="ARBA" id="ARBA00022989"/>
    </source>
</evidence>
<dbReference type="InterPro" id="IPR003538">
    <property type="entry name" value="TonB"/>
</dbReference>
<evidence type="ECO:0000313" key="14">
    <source>
        <dbReference type="Proteomes" id="UP000182983"/>
    </source>
</evidence>
<dbReference type="InterPro" id="IPR037682">
    <property type="entry name" value="TonB_C"/>
</dbReference>
<dbReference type="SUPFAM" id="SSF74653">
    <property type="entry name" value="TolA/TonB C-terminal domain"/>
    <property type="match status" value="1"/>
</dbReference>
<comment type="similarity">
    <text evidence="2 10">Belongs to the TonB family.</text>
</comment>
<evidence type="ECO:0000313" key="13">
    <source>
        <dbReference type="EMBL" id="SEH32893.1"/>
    </source>
</evidence>
<dbReference type="OrthoDB" id="8481221at2"/>
<evidence type="ECO:0000256" key="3">
    <source>
        <dbReference type="ARBA" id="ARBA00022448"/>
    </source>
</evidence>
<dbReference type="NCBIfam" id="TIGR01352">
    <property type="entry name" value="tonB_Cterm"/>
    <property type="match status" value="1"/>
</dbReference>
<feature type="compositionally biased region" description="Pro residues" evidence="11">
    <location>
        <begin position="59"/>
        <end position="78"/>
    </location>
</feature>
<comment type="function">
    <text evidence="10">Interacts with outer membrane receptor proteins that carry out high-affinity binding and energy dependent uptake into the periplasmic space of specific substrates. It could act to transduce energy from the cytoplasmic membrane to specific energy-requiring processes in the outer membrane, resulting in the release into the periplasm of ligands bound by these outer membrane proteins.</text>
</comment>
<keyword evidence="5 10" id="KW-0997">Cell inner membrane</keyword>
<organism evidence="13 14">
    <name type="scientific">Magnetospirillum fulvum</name>
    <name type="common">Rhodospirillum fulvum</name>
    <dbReference type="NCBI Taxonomy" id="1082"/>
    <lineage>
        <taxon>Bacteria</taxon>
        <taxon>Pseudomonadati</taxon>
        <taxon>Pseudomonadota</taxon>
        <taxon>Alphaproteobacteria</taxon>
        <taxon>Rhodospirillales</taxon>
        <taxon>Rhodospirillaceae</taxon>
        <taxon>Magnetospirillum</taxon>
    </lineage>
</organism>
<reference evidence="14" key="1">
    <citation type="submission" date="2016-10" db="EMBL/GenBank/DDBJ databases">
        <authorList>
            <person name="Varghese N."/>
            <person name="Submissions S."/>
        </authorList>
    </citation>
    <scope>NUCLEOTIDE SEQUENCE [LARGE SCALE GENOMIC DNA]</scope>
    <source>
        <strain evidence="14">DSM 13234</strain>
    </source>
</reference>
<evidence type="ECO:0000256" key="1">
    <source>
        <dbReference type="ARBA" id="ARBA00004383"/>
    </source>
</evidence>
<sequence length="238" mass="25409">MTGAARAESWNETGARLWGVSGGLVLLLHASLIASAISWKTAHPPAPPPPEPMMIELAPPPMPEAPPKPVVTPPPPPKPVERKVVEPVKRPPPLVRKAEIALPKPVEAPPTPPTAAAPPEPPQPAIAPATQPAPAQPSAAAIDARRAWQGALRAHLERHKRYPRSAQARRQEGIVTVRFTMNRSGEIVSSRLERSSGAAILDDEGLALLERAQPLPVPPPDVKGDTIELVVPIEFFLK</sequence>
<keyword evidence="8" id="KW-1133">Transmembrane helix</keyword>
<protein>
    <recommendedName>
        <fullName evidence="10">Protein TonB</fullName>
    </recommendedName>
</protein>
<dbReference type="GO" id="GO:0015891">
    <property type="term" value="P:siderophore transport"/>
    <property type="evidence" value="ECO:0007669"/>
    <property type="project" value="InterPro"/>
</dbReference>
<dbReference type="GO" id="GO:0098797">
    <property type="term" value="C:plasma membrane protein complex"/>
    <property type="evidence" value="ECO:0007669"/>
    <property type="project" value="TreeGrafter"/>
</dbReference>
<dbReference type="InterPro" id="IPR006260">
    <property type="entry name" value="TonB/TolA_C"/>
</dbReference>
<feature type="domain" description="TonB C-terminal" evidence="12">
    <location>
        <begin position="147"/>
        <end position="238"/>
    </location>
</feature>
<dbReference type="GO" id="GO:0015031">
    <property type="term" value="P:protein transport"/>
    <property type="evidence" value="ECO:0007669"/>
    <property type="project" value="UniProtKB-UniRule"/>
</dbReference>
<dbReference type="PANTHER" id="PTHR33446">
    <property type="entry name" value="PROTEIN TONB-RELATED"/>
    <property type="match status" value="1"/>
</dbReference>
<proteinExistence type="inferred from homology"/>
<dbReference type="RefSeq" id="WP_074766791.1">
    <property type="nucleotide sequence ID" value="NZ_FNWO01000004.1"/>
</dbReference>
<evidence type="ECO:0000256" key="10">
    <source>
        <dbReference type="RuleBase" id="RU362123"/>
    </source>
</evidence>
<keyword evidence="7 10" id="KW-0653">Protein transport</keyword>
<feature type="compositionally biased region" description="Low complexity" evidence="11">
    <location>
        <begin position="126"/>
        <end position="136"/>
    </location>
</feature>
<evidence type="ECO:0000256" key="9">
    <source>
        <dbReference type="ARBA" id="ARBA00023136"/>
    </source>
</evidence>
<evidence type="ECO:0000256" key="11">
    <source>
        <dbReference type="SAM" id="MobiDB-lite"/>
    </source>
</evidence>
<feature type="region of interest" description="Disordered" evidence="11">
    <location>
        <begin position="59"/>
        <end position="83"/>
    </location>
</feature>
<keyword evidence="10" id="KW-0735">Signal-anchor</keyword>
<dbReference type="EMBL" id="FNWO01000004">
    <property type="protein sequence ID" value="SEH32893.1"/>
    <property type="molecule type" value="Genomic_DNA"/>
</dbReference>
<comment type="subcellular location">
    <subcellularLocation>
        <location evidence="1 10">Cell inner membrane</location>
        <topology evidence="1 10">Single-pass membrane protein</topology>
        <orientation evidence="1 10">Periplasmic side</orientation>
    </subcellularLocation>
</comment>
<keyword evidence="14" id="KW-1185">Reference proteome</keyword>
<dbReference type="Gene3D" id="3.30.1150.10">
    <property type="match status" value="1"/>
</dbReference>
<dbReference type="AlphaFoldDB" id="A0A1H6HG25"/>